<dbReference type="EMBL" id="ABCC02000041">
    <property type="protein sequence ID" value="EDP14131.1"/>
    <property type="molecule type" value="Genomic_DNA"/>
</dbReference>
<dbReference type="PaxDb" id="411902-CLOBOL_05523"/>
<comment type="caution">
    <text evidence="2">The sequence shown here is derived from an EMBL/GenBank/DDBJ whole genome shotgun (WGS) entry which is preliminary data.</text>
</comment>
<dbReference type="GeneID" id="97203667"/>
<keyword evidence="1" id="KW-0472">Membrane</keyword>
<accession>A8RZX8</accession>
<reference evidence="2 3" key="1">
    <citation type="submission" date="2007-08" db="EMBL/GenBank/DDBJ databases">
        <authorList>
            <person name="Fulton L."/>
            <person name="Clifton S."/>
            <person name="Fulton B."/>
            <person name="Xu J."/>
            <person name="Minx P."/>
            <person name="Pepin K.H."/>
            <person name="Johnson M."/>
            <person name="Thiruvilangam P."/>
            <person name="Bhonagiri V."/>
            <person name="Nash W.E."/>
            <person name="Mardis E.R."/>
            <person name="Wilson R.K."/>
        </authorList>
    </citation>
    <scope>NUCLEOTIDE SEQUENCE [LARGE SCALE GENOMIC DNA]</scope>
    <source>
        <strain evidence="3">ATCC BAA-613 / DSM 15670 / CCUG 46953 / JCM 12243 / WAL 16351</strain>
    </source>
</reference>
<keyword evidence="1" id="KW-1133">Transmembrane helix</keyword>
<evidence type="ECO:0000313" key="3">
    <source>
        <dbReference type="Proteomes" id="UP000005396"/>
    </source>
</evidence>
<reference evidence="2 3" key="2">
    <citation type="submission" date="2007-09" db="EMBL/GenBank/DDBJ databases">
        <title>Draft genome sequence of Clostridium bolteae (ATCC BAA-613).</title>
        <authorList>
            <person name="Sudarsanam P."/>
            <person name="Ley R."/>
            <person name="Guruge J."/>
            <person name="Turnbaugh P.J."/>
            <person name="Mahowald M."/>
            <person name="Liep D."/>
            <person name="Gordon J."/>
        </authorList>
    </citation>
    <scope>NUCLEOTIDE SEQUENCE [LARGE SCALE GENOMIC DNA]</scope>
    <source>
        <strain evidence="3">ATCC BAA-613 / DSM 15670 / CCUG 46953 / JCM 12243 / WAL 16351</strain>
    </source>
</reference>
<dbReference type="eggNOG" id="ENOG502ZCBB">
    <property type="taxonomic scope" value="Bacteria"/>
</dbReference>
<feature type="transmembrane region" description="Helical" evidence="1">
    <location>
        <begin position="12"/>
        <end position="32"/>
    </location>
</feature>
<sequence>MLKNEKGEASYISVFIYILVAVILIAFIINVFRIISAKQQMDHAADQLVKQIQLGGSVNGETDALFAFLSGEISGADQLDYHVECSDSTDKIQIGSPFYVTVTGRCSLGGFWNFRLINITIRATGAGVSEHYWK</sequence>
<gene>
    <name evidence="2" type="ORF">CLOBOL_05523</name>
</gene>
<dbReference type="Pfam" id="PF14208">
    <property type="entry name" value="DUF4320"/>
    <property type="match status" value="1"/>
</dbReference>
<proteinExistence type="predicted"/>
<dbReference type="Proteomes" id="UP000005396">
    <property type="component" value="Unassembled WGS sequence"/>
</dbReference>
<protein>
    <recommendedName>
        <fullName evidence="4">DUF4320 family protein</fullName>
    </recommendedName>
</protein>
<dbReference type="RefSeq" id="WP_007037861.1">
    <property type="nucleotide sequence ID" value="NZ_DS480696.1"/>
</dbReference>
<keyword evidence="1" id="KW-0812">Transmembrane</keyword>
<evidence type="ECO:0008006" key="4">
    <source>
        <dbReference type="Google" id="ProtNLM"/>
    </source>
</evidence>
<evidence type="ECO:0000313" key="2">
    <source>
        <dbReference type="EMBL" id="EDP14131.1"/>
    </source>
</evidence>
<dbReference type="AlphaFoldDB" id="A8RZX8"/>
<dbReference type="HOGENOM" id="CLU_1623717_0_0_9"/>
<name>A8RZX8_ENTBW</name>
<organism evidence="2 3">
    <name type="scientific">Enterocloster bolteae (strain ATCC BAA-613 / DSM 15670 / CCUG 46953 / JCM 12243 / WAL 16351)</name>
    <name type="common">Clostridium bolteae</name>
    <dbReference type="NCBI Taxonomy" id="411902"/>
    <lineage>
        <taxon>Bacteria</taxon>
        <taxon>Bacillati</taxon>
        <taxon>Bacillota</taxon>
        <taxon>Clostridia</taxon>
        <taxon>Lachnospirales</taxon>
        <taxon>Lachnospiraceae</taxon>
        <taxon>Enterocloster</taxon>
    </lineage>
</organism>
<evidence type="ECO:0000256" key="1">
    <source>
        <dbReference type="SAM" id="Phobius"/>
    </source>
</evidence>
<dbReference type="InterPro" id="IPR025469">
    <property type="entry name" value="DUF4320"/>
</dbReference>